<evidence type="ECO:0000313" key="2">
    <source>
        <dbReference type="EMBL" id="ODR88291.1"/>
    </source>
</evidence>
<gene>
    <name evidence="2" type="ORF">A8M32_27510</name>
</gene>
<dbReference type="AlphaFoldDB" id="A0A1E3V568"/>
<keyword evidence="3" id="KW-1185">Reference proteome</keyword>
<comment type="caution">
    <text evidence="2">The sequence shown here is derived from an EMBL/GenBank/DDBJ whole genome shotgun (WGS) entry which is preliminary data.</text>
</comment>
<organism evidence="2 3">
    <name type="scientific">Sinorhizobium alkalisoli</name>
    <dbReference type="NCBI Taxonomy" id="1752398"/>
    <lineage>
        <taxon>Bacteria</taxon>
        <taxon>Pseudomonadati</taxon>
        <taxon>Pseudomonadota</taxon>
        <taxon>Alphaproteobacteria</taxon>
        <taxon>Hyphomicrobiales</taxon>
        <taxon>Rhizobiaceae</taxon>
        <taxon>Sinorhizobium/Ensifer group</taxon>
        <taxon>Sinorhizobium</taxon>
    </lineage>
</organism>
<evidence type="ECO:0000256" key="1">
    <source>
        <dbReference type="SAM" id="MobiDB-lite"/>
    </source>
</evidence>
<accession>A0A1E3V568</accession>
<reference evidence="3" key="1">
    <citation type="submission" date="2016-05" db="EMBL/GenBank/DDBJ databases">
        <authorList>
            <person name="Li Y."/>
        </authorList>
    </citation>
    <scope>NUCLEOTIDE SEQUENCE [LARGE SCALE GENOMIC DNA]</scope>
    <source>
        <strain evidence="3">YIC4027</strain>
    </source>
</reference>
<dbReference type="STRING" id="1752398.A8M32_27510"/>
<name>A0A1E3V568_9HYPH</name>
<dbReference type="Proteomes" id="UP000094342">
    <property type="component" value="Unassembled WGS sequence"/>
</dbReference>
<dbReference type="EMBL" id="LYBW01000066">
    <property type="protein sequence ID" value="ODR88291.1"/>
    <property type="molecule type" value="Genomic_DNA"/>
</dbReference>
<evidence type="ECO:0000313" key="3">
    <source>
        <dbReference type="Proteomes" id="UP000094342"/>
    </source>
</evidence>
<protein>
    <submittedName>
        <fullName evidence="2">Uncharacterized protein</fullName>
    </submittedName>
</protein>
<sequence length="118" mass="12160">MICIVVLFLAFKPRLRALLRCVCLSYLGRRPDAVAAAVTGGRLGDNPGVDSVGADVVLANGAGKLLGERIERCLCLRQVGRGENGNAAFLLGRGANSSSAARADPAAQGVIADSIQEP</sequence>
<feature type="region of interest" description="Disordered" evidence="1">
    <location>
        <begin position="97"/>
        <end position="118"/>
    </location>
</feature>
<proteinExistence type="predicted"/>